<dbReference type="Pfam" id="PF13430">
    <property type="entry name" value="DUF4112"/>
    <property type="match status" value="1"/>
</dbReference>
<feature type="transmembrane region" description="Helical" evidence="1">
    <location>
        <begin position="36"/>
        <end position="58"/>
    </location>
</feature>
<dbReference type="RefSeq" id="WP_103425229.1">
    <property type="nucleotide sequence ID" value="NZ_CP026309.1"/>
</dbReference>
<evidence type="ECO:0000256" key="1">
    <source>
        <dbReference type="SAM" id="Phobius"/>
    </source>
</evidence>
<sequence>MTDTVPPGLRRARHVATLLDDAVTIPVVNVKVGLDALVGLLPLSGDLAAAVLSLYIVFEAVRSGVPRSVVARMLLNIAVDAAVGSVPVVGDLFDVVWKANRRNVTLFERAVGVDDA</sequence>
<protein>
    <submittedName>
        <fullName evidence="2">DUF4112 domain-containing protein</fullName>
    </submittedName>
</protein>
<keyword evidence="1" id="KW-0472">Membrane</keyword>
<dbReference type="KEGG" id="srub:C2R22_07620"/>
<dbReference type="PANTHER" id="PTHR35519">
    <property type="entry name" value="MEMBRANE PROTEINS"/>
    <property type="match status" value="1"/>
</dbReference>
<name>A0A2I8VHY9_9EURY</name>
<accession>A0A2I8VHY9</accession>
<dbReference type="EMBL" id="CP026309">
    <property type="protein sequence ID" value="AUV81541.1"/>
    <property type="molecule type" value="Genomic_DNA"/>
</dbReference>
<dbReference type="OrthoDB" id="156248at2157"/>
<keyword evidence="3" id="KW-1185">Reference proteome</keyword>
<reference evidence="2 3" key="1">
    <citation type="submission" date="2018-01" db="EMBL/GenBank/DDBJ databases">
        <title>Complete genome sequence of Salinigranum rubrum GX10T, an extremely halophilic archaeon isolated from a marine solar saltern.</title>
        <authorList>
            <person name="Han S."/>
        </authorList>
    </citation>
    <scope>NUCLEOTIDE SEQUENCE [LARGE SCALE GENOMIC DNA]</scope>
    <source>
        <strain evidence="2 3">GX10</strain>
    </source>
</reference>
<dbReference type="InterPro" id="IPR025187">
    <property type="entry name" value="DUF4112"/>
</dbReference>
<dbReference type="PANTHER" id="PTHR35519:SF2">
    <property type="entry name" value="PH DOMAIN PROTEIN"/>
    <property type="match status" value="1"/>
</dbReference>
<evidence type="ECO:0000313" key="3">
    <source>
        <dbReference type="Proteomes" id="UP000236584"/>
    </source>
</evidence>
<keyword evidence="1" id="KW-1133">Transmembrane helix</keyword>
<proteinExistence type="predicted"/>
<dbReference type="Proteomes" id="UP000236584">
    <property type="component" value="Chromosome"/>
</dbReference>
<evidence type="ECO:0000313" key="2">
    <source>
        <dbReference type="EMBL" id="AUV81541.1"/>
    </source>
</evidence>
<keyword evidence="1" id="KW-0812">Transmembrane</keyword>
<gene>
    <name evidence="2" type="ORF">C2R22_07620</name>
</gene>
<organism evidence="2 3">
    <name type="scientific">Salinigranum rubrum</name>
    <dbReference type="NCBI Taxonomy" id="755307"/>
    <lineage>
        <taxon>Archaea</taxon>
        <taxon>Methanobacteriati</taxon>
        <taxon>Methanobacteriota</taxon>
        <taxon>Stenosarchaea group</taxon>
        <taxon>Halobacteria</taxon>
        <taxon>Halobacteriales</taxon>
        <taxon>Haloferacaceae</taxon>
        <taxon>Salinigranum</taxon>
    </lineage>
</organism>
<dbReference type="GeneID" id="35591948"/>
<dbReference type="AlphaFoldDB" id="A0A2I8VHY9"/>